<dbReference type="Proteomes" id="UP001367030">
    <property type="component" value="Unassembled WGS sequence"/>
</dbReference>
<keyword evidence="4" id="KW-1185">Reference proteome</keyword>
<evidence type="ECO:0000313" key="4">
    <source>
        <dbReference type="Proteomes" id="UP001367030"/>
    </source>
</evidence>
<accession>A0ABU8X9Y1</accession>
<evidence type="ECO:0000256" key="1">
    <source>
        <dbReference type="SAM" id="Phobius"/>
    </source>
</evidence>
<feature type="transmembrane region" description="Helical" evidence="1">
    <location>
        <begin position="22"/>
        <end position="46"/>
    </location>
</feature>
<sequence>MNLLNQQLFLWIGGGFSPNAELLWLAMQLAVGTSWVMAGTIAVAAWRRRADRYYILAACLLTMLAGTLSQEIADVLEHPRPFMLGLSPPWIAHGYRGSLPSTHASVMFTAAMCFMYRPRLRGIGWILAGLALLTGWARVYVGVHFPLDVVAGLLLGSTLAAGMALACHWLQRIPTARPTMPA</sequence>
<dbReference type="InterPro" id="IPR036938">
    <property type="entry name" value="PAP2/HPO_sf"/>
</dbReference>
<name>A0ABU8X9Y1_9BURK</name>
<evidence type="ECO:0000259" key="2">
    <source>
        <dbReference type="SMART" id="SM00014"/>
    </source>
</evidence>
<dbReference type="RefSeq" id="WP_340336714.1">
    <property type="nucleotide sequence ID" value="NZ_JBBKZS010000007.1"/>
</dbReference>
<dbReference type="PANTHER" id="PTHR14969:SF13">
    <property type="entry name" value="AT30094P"/>
    <property type="match status" value="1"/>
</dbReference>
<feature type="transmembrane region" description="Helical" evidence="1">
    <location>
        <begin position="149"/>
        <end position="170"/>
    </location>
</feature>
<dbReference type="SMART" id="SM00014">
    <property type="entry name" value="acidPPc"/>
    <property type="match status" value="1"/>
</dbReference>
<proteinExistence type="predicted"/>
<dbReference type="Gene3D" id="1.20.144.10">
    <property type="entry name" value="Phosphatidic acid phosphatase type 2/haloperoxidase"/>
    <property type="match status" value="1"/>
</dbReference>
<gene>
    <name evidence="3" type="ORF">WKW79_18890</name>
</gene>
<feature type="domain" description="Phosphatidic acid phosphatase type 2/haloperoxidase" evidence="2">
    <location>
        <begin position="53"/>
        <end position="164"/>
    </location>
</feature>
<dbReference type="EMBL" id="JBBKZS010000007">
    <property type="protein sequence ID" value="MEJ8856650.1"/>
    <property type="molecule type" value="Genomic_DNA"/>
</dbReference>
<feature type="transmembrane region" description="Helical" evidence="1">
    <location>
        <begin position="123"/>
        <end position="143"/>
    </location>
</feature>
<comment type="caution">
    <text evidence="3">The sequence shown here is derived from an EMBL/GenBank/DDBJ whole genome shotgun (WGS) entry which is preliminary data.</text>
</comment>
<organism evidence="3 4">
    <name type="scientific">Variovorax robiniae</name>
    <dbReference type="NCBI Taxonomy" id="1836199"/>
    <lineage>
        <taxon>Bacteria</taxon>
        <taxon>Pseudomonadati</taxon>
        <taxon>Pseudomonadota</taxon>
        <taxon>Betaproteobacteria</taxon>
        <taxon>Burkholderiales</taxon>
        <taxon>Comamonadaceae</taxon>
        <taxon>Variovorax</taxon>
    </lineage>
</organism>
<reference evidence="3 4" key="1">
    <citation type="submission" date="2024-03" db="EMBL/GenBank/DDBJ databases">
        <title>Novel species of the genus Variovorax.</title>
        <authorList>
            <person name="Liu Q."/>
            <person name="Xin Y.-H."/>
        </authorList>
    </citation>
    <scope>NUCLEOTIDE SEQUENCE [LARGE SCALE GENOMIC DNA]</scope>
    <source>
        <strain evidence="3 4">KACC 18901</strain>
    </source>
</reference>
<dbReference type="Pfam" id="PF01569">
    <property type="entry name" value="PAP2"/>
    <property type="match status" value="1"/>
</dbReference>
<keyword evidence="1" id="KW-1133">Transmembrane helix</keyword>
<dbReference type="SUPFAM" id="SSF48317">
    <property type="entry name" value="Acid phosphatase/Vanadium-dependent haloperoxidase"/>
    <property type="match status" value="1"/>
</dbReference>
<keyword evidence="1" id="KW-0812">Transmembrane</keyword>
<keyword evidence="1" id="KW-0472">Membrane</keyword>
<dbReference type="PANTHER" id="PTHR14969">
    <property type="entry name" value="SPHINGOSINE-1-PHOSPHATE PHOSPHOHYDROLASE"/>
    <property type="match status" value="1"/>
</dbReference>
<dbReference type="InterPro" id="IPR000326">
    <property type="entry name" value="PAP2/HPO"/>
</dbReference>
<protein>
    <submittedName>
        <fullName evidence="3">Phosphatase PAP2 family protein</fullName>
    </submittedName>
</protein>
<evidence type="ECO:0000313" key="3">
    <source>
        <dbReference type="EMBL" id="MEJ8856650.1"/>
    </source>
</evidence>